<evidence type="ECO:0000259" key="1">
    <source>
        <dbReference type="Pfam" id="PF00899"/>
    </source>
</evidence>
<organism evidence="2 3">
    <name type="scientific">Desulfobaculum xiamenense</name>
    <dbReference type="NCBI Taxonomy" id="995050"/>
    <lineage>
        <taxon>Bacteria</taxon>
        <taxon>Pseudomonadati</taxon>
        <taxon>Thermodesulfobacteriota</taxon>
        <taxon>Desulfovibrionia</taxon>
        <taxon>Desulfovibrionales</taxon>
        <taxon>Desulfovibrionaceae</taxon>
        <taxon>Desulfobaculum</taxon>
    </lineage>
</organism>
<comment type="caution">
    <text evidence="2">The sequence shown here is derived from an EMBL/GenBank/DDBJ whole genome shotgun (WGS) entry which is preliminary data.</text>
</comment>
<dbReference type="GO" id="GO:0008641">
    <property type="term" value="F:ubiquitin-like modifier activating enzyme activity"/>
    <property type="evidence" value="ECO:0007669"/>
    <property type="project" value="InterPro"/>
</dbReference>
<proteinExistence type="predicted"/>
<gene>
    <name evidence="2" type="ORF">GGQ74_002080</name>
</gene>
<keyword evidence="2" id="KW-0548">Nucleotidyltransferase</keyword>
<dbReference type="GO" id="GO:0061503">
    <property type="term" value="F:tRNA threonylcarbamoyladenosine dehydratase"/>
    <property type="evidence" value="ECO:0007669"/>
    <property type="project" value="TreeGrafter"/>
</dbReference>
<keyword evidence="3" id="KW-1185">Reference proteome</keyword>
<sequence>MNAVTQGLARHIGANALAALGRVRVGIAGAGGLGSNCAMHLVRSGFTHLTLCDFDSVDASNLNRQFFFASQTGMPKVDALADNLRAIRPDLHLDLHRERLDESSAPRILAGCDAVVECLDDARAKAMLATTIGPKIGLYVGASGIAGCNAARRMDVTRFAATMFIVGDMRSSCDELPPLSPGVGMAAAMQAEIVLAHFLKEHRA</sequence>
<protein>
    <submittedName>
        <fullName evidence="2">Sulfur carrier protein ThiS adenylyltransferase</fullName>
        <ecNumber evidence="2">2.7.7.73</ecNumber>
    </submittedName>
</protein>
<dbReference type="AlphaFoldDB" id="A0A846QMJ5"/>
<evidence type="ECO:0000313" key="2">
    <source>
        <dbReference type="EMBL" id="NJB68407.1"/>
    </source>
</evidence>
<evidence type="ECO:0000313" key="3">
    <source>
        <dbReference type="Proteomes" id="UP000580856"/>
    </source>
</evidence>
<dbReference type="EC" id="2.7.7.73" evidence="2"/>
<feature type="domain" description="THIF-type NAD/FAD binding fold" evidence="1">
    <location>
        <begin position="10"/>
        <end position="196"/>
    </location>
</feature>
<dbReference type="RefSeq" id="WP_167941478.1">
    <property type="nucleotide sequence ID" value="NZ_JAATJA010000002.1"/>
</dbReference>
<dbReference type="PANTHER" id="PTHR43267:SF3">
    <property type="entry name" value="THIF PROTEIN"/>
    <property type="match status" value="1"/>
</dbReference>
<dbReference type="Gene3D" id="3.40.50.720">
    <property type="entry name" value="NAD(P)-binding Rossmann-like Domain"/>
    <property type="match status" value="1"/>
</dbReference>
<reference evidence="2 3" key="1">
    <citation type="submission" date="2020-03" db="EMBL/GenBank/DDBJ databases">
        <title>Genomic Encyclopedia of Type Strains, Phase IV (KMG-IV): sequencing the most valuable type-strain genomes for metagenomic binning, comparative biology and taxonomic classification.</title>
        <authorList>
            <person name="Goeker M."/>
        </authorList>
    </citation>
    <scope>NUCLEOTIDE SEQUENCE [LARGE SCALE GENOMIC DNA]</scope>
    <source>
        <strain evidence="2 3">DSM 24233</strain>
    </source>
</reference>
<dbReference type="Pfam" id="PF00899">
    <property type="entry name" value="ThiF"/>
    <property type="match status" value="1"/>
</dbReference>
<dbReference type="EMBL" id="JAATJA010000002">
    <property type="protein sequence ID" value="NJB68407.1"/>
    <property type="molecule type" value="Genomic_DNA"/>
</dbReference>
<dbReference type="InterPro" id="IPR035985">
    <property type="entry name" value="Ubiquitin-activating_enz"/>
</dbReference>
<keyword evidence="2" id="KW-0808">Transferase</keyword>
<dbReference type="NCBIfam" id="NF006395">
    <property type="entry name" value="PRK08644.1"/>
    <property type="match status" value="1"/>
</dbReference>
<dbReference type="GO" id="GO:0061504">
    <property type="term" value="P:cyclic threonylcarbamoyladenosine biosynthetic process"/>
    <property type="evidence" value="ECO:0007669"/>
    <property type="project" value="TreeGrafter"/>
</dbReference>
<accession>A0A846QMJ5</accession>
<dbReference type="PANTHER" id="PTHR43267">
    <property type="entry name" value="TRNA THREONYLCARBAMOYLADENOSINE DEHYDRATASE"/>
    <property type="match status" value="1"/>
</dbReference>
<dbReference type="Proteomes" id="UP000580856">
    <property type="component" value="Unassembled WGS sequence"/>
</dbReference>
<dbReference type="GO" id="GO:0016779">
    <property type="term" value="F:nucleotidyltransferase activity"/>
    <property type="evidence" value="ECO:0007669"/>
    <property type="project" value="UniProtKB-KW"/>
</dbReference>
<dbReference type="SUPFAM" id="SSF69572">
    <property type="entry name" value="Activating enzymes of the ubiquitin-like proteins"/>
    <property type="match status" value="1"/>
</dbReference>
<name>A0A846QMJ5_9BACT</name>
<dbReference type="InterPro" id="IPR000594">
    <property type="entry name" value="ThiF_NAD_FAD-bd"/>
</dbReference>
<dbReference type="InterPro" id="IPR045886">
    <property type="entry name" value="ThiF/MoeB/HesA"/>
</dbReference>